<keyword evidence="2" id="KW-1185">Reference proteome</keyword>
<dbReference type="EMBL" id="AMXN01000005">
    <property type="protein sequence ID" value="ELS60518.1"/>
    <property type="molecule type" value="Genomic_DNA"/>
</dbReference>
<dbReference type="AlphaFoldDB" id="A0A9W5LGW7"/>
<protein>
    <submittedName>
        <fullName evidence="1">Uncharacterized protein</fullName>
    </submittedName>
</protein>
<proteinExistence type="predicted"/>
<gene>
    <name evidence="1" type="ORF">BSI_29180</name>
</gene>
<evidence type="ECO:0000313" key="2">
    <source>
        <dbReference type="Proteomes" id="UP000011182"/>
    </source>
</evidence>
<dbReference type="Proteomes" id="UP000011182">
    <property type="component" value="Unassembled WGS sequence"/>
</dbReference>
<sequence length="58" mass="6756">MIDTNVTRTSDEIQKVNRHTKKVIEELMLSTSSFVLKVLFSHLSLLEKRTEKELLHTS</sequence>
<organism evidence="1 2">
    <name type="scientific">Bacillus inaquosorum KCTC 13429</name>
    <dbReference type="NCBI Taxonomy" id="1236548"/>
    <lineage>
        <taxon>Bacteria</taxon>
        <taxon>Bacillati</taxon>
        <taxon>Bacillota</taxon>
        <taxon>Bacilli</taxon>
        <taxon>Bacillales</taxon>
        <taxon>Bacillaceae</taxon>
        <taxon>Bacillus</taxon>
    </lineage>
</organism>
<comment type="caution">
    <text evidence="1">The sequence shown here is derived from an EMBL/GenBank/DDBJ whole genome shotgun (WGS) entry which is preliminary data.</text>
</comment>
<name>A0A9W5LGW7_9BACI</name>
<reference evidence="1 2" key="1">
    <citation type="journal article" date="2014" name="Syst. Appl. Microbiol.">
        <title>Genomic insights into the taxonomic status of the three subspecies of Bacillus subtilis.</title>
        <authorList>
            <person name="Yi H."/>
            <person name="Chun J."/>
            <person name="Cha C.J."/>
        </authorList>
    </citation>
    <scope>NUCLEOTIDE SEQUENCE [LARGE SCALE GENOMIC DNA]</scope>
    <source>
        <strain evidence="1 2">KCTC 13429</strain>
    </source>
</reference>
<evidence type="ECO:0000313" key="1">
    <source>
        <dbReference type="EMBL" id="ELS60518.1"/>
    </source>
</evidence>
<accession>A0A9W5LGW7</accession>